<dbReference type="PANTHER" id="PTHR46429">
    <property type="entry name" value="23S RRNA (GUANOSINE-2'-O-)-METHYLTRANSFERASE RLMB"/>
    <property type="match status" value="1"/>
</dbReference>
<dbReference type="NCBIfam" id="TIGR00186">
    <property type="entry name" value="rRNA_methyl_3"/>
    <property type="match status" value="1"/>
</dbReference>
<dbReference type="GO" id="GO:0003723">
    <property type="term" value="F:RNA binding"/>
    <property type="evidence" value="ECO:0007669"/>
    <property type="project" value="InterPro"/>
</dbReference>
<evidence type="ECO:0000256" key="2">
    <source>
        <dbReference type="ARBA" id="ARBA00022679"/>
    </source>
</evidence>
<dbReference type="GO" id="GO:0032259">
    <property type="term" value="P:methylation"/>
    <property type="evidence" value="ECO:0007669"/>
    <property type="project" value="UniProtKB-KW"/>
</dbReference>
<dbReference type="SUPFAM" id="SSF55315">
    <property type="entry name" value="L30e-like"/>
    <property type="match status" value="1"/>
</dbReference>
<keyword evidence="1 4" id="KW-0489">Methyltransferase</keyword>
<dbReference type="GO" id="GO:0005829">
    <property type="term" value="C:cytosol"/>
    <property type="evidence" value="ECO:0007669"/>
    <property type="project" value="TreeGrafter"/>
</dbReference>
<evidence type="ECO:0000313" key="4">
    <source>
        <dbReference type="EMBL" id="MBB5022098.1"/>
    </source>
</evidence>
<dbReference type="GO" id="GO:0008173">
    <property type="term" value="F:RNA methyltransferase activity"/>
    <property type="evidence" value="ECO:0007669"/>
    <property type="project" value="InterPro"/>
</dbReference>
<dbReference type="InterPro" id="IPR029064">
    <property type="entry name" value="Ribosomal_eL30-like_sf"/>
</dbReference>
<dbReference type="Gene3D" id="3.40.1280.10">
    <property type="match status" value="1"/>
</dbReference>
<dbReference type="Gene3D" id="3.30.1330.30">
    <property type="match status" value="1"/>
</dbReference>
<keyword evidence="5" id="KW-1185">Reference proteome</keyword>
<comment type="caution">
    <text evidence="4">The sequence shown here is derived from an EMBL/GenBank/DDBJ whole genome shotgun (WGS) entry which is preliminary data.</text>
</comment>
<dbReference type="SMART" id="SM00967">
    <property type="entry name" value="SpoU_sub_bind"/>
    <property type="match status" value="1"/>
</dbReference>
<dbReference type="InterPro" id="IPR001537">
    <property type="entry name" value="SpoU_MeTrfase"/>
</dbReference>
<dbReference type="InterPro" id="IPR004441">
    <property type="entry name" value="rRNA_MeTrfase_TrmH"/>
</dbReference>
<dbReference type="GO" id="GO:0006396">
    <property type="term" value="P:RNA processing"/>
    <property type="evidence" value="ECO:0007669"/>
    <property type="project" value="InterPro"/>
</dbReference>
<dbReference type="RefSeq" id="WP_183731998.1">
    <property type="nucleotide sequence ID" value="NZ_JACHID010000008.1"/>
</dbReference>
<dbReference type="Proteomes" id="UP000528322">
    <property type="component" value="Unassembled WGS sequence"/>
</dbReference>
<protein>
    <submittedName>
        <fullName evidence="4">23S rRNA (Guanosine2251-2'-O)-methyltransferase</fullName>
        <ecNumber evidence="4">2.1.1.185</ecNumber>
    </submittedName>
</protein>
<evidence type="ECO:0000259" key="3">
    <source>
        <dbReference type="SMART" id="SM00967"/>
    </source>
</evidence>
<proteinExistence type="predicted"/>
<name>A0A7W8DHB1_9BACT</name>
<dbReference type="EMBL" id="JACHID010000008">
    <property type="protein sequence ID" value="MBB5022098.1"/>
    <property type="molecule type" value="Genomic_DNA"/>
</dbReference>
<evidence type="ECO:0000256" key="1">
    <source>
        <dbReference type="ARBA" id="ARBA00022603"/>
    </source>
</evidence>
<dbReference type="Pfam" id="PF08032">
    <property type="entry name" value="SpoU_sub_bind"/>
    <property type="match status" value="1"/>
</dbReference>
<gene>
    <name evidence="4" type="ORF">HNR37_001426</name>
</gene>
<dbReference type="InterPro" id="IPR029028">
    <property type="entry name" value="Alpha/beta_knot_MTases"/>
</dbReference>
<evidence type="ECO:0000313" key="5">
    <source>
        <dbReference type="Proteomes" id="UP000528322"/>
    </source>
</evidence>
<dbReference type="CDD" id="cd18103">
    <property type="entry name" value="SpoU-like_RlmB"/>
    <property type="match status" value="1"/>
</dbReference>
<dbReference type="PANTHER" id="PTHR46429:SF1">
    <property type="entry name" value="23S RRNA (GUANOSINE-2'-O-)-METHYLTRANSFERASE RLMB"/>
    <property type="match status" value="1"/>
</dbReference>
<accession>A0A7W8DHB1</accession>
<dbReference type="Pfam" id="PF00588">
    <property type="entry name" value="SpoU_methylase"/>
    <property type="match status" value="1"/>
</dbReference>
<keyword evidence="2 4" id="KW-0808">Transferase</keyword>
<dbReference type="EC" id="2.1.1.185" evidence="4"/>
<feature type="domain" description="RNA 2-O ribose methyltransferase substrate binding" evidence="3">
    <location>
        <begin position="2"/>
        <end position="71"/>
    </location>
</feature>
<dbReference type="InterPro" id="IPR013123">
    <property type="entry name" value="SpoU_subst-bd"/>
</dbReference>
<dbReference type="AlphaFoldDB" id="A0A7W8DHB1"/>
<reference evidence="4 5" key="1">
    <citation type="submission" date="2020-08" db="EMBL/GenBank/DDBJ databases">
        <title>Genomic Encyclopedia of Type Strains, Phase IV (KMG-IV): sequencing the most valuable type-strain genomes for metagenomic binning, comparative biology and taxonomic classification.</title>
        <authorList>
            <person name="Goeker M."/>
        </authorList>
    </citation>
    <scope>NUCLEOTIDE SEQUENCE [LARGE SCALE GENOMIC DNA]</scope>
    <source>
        <strain evidence="4 5">DSM 22071</strain>
    </source>
</reference>
<organism evidence="4 5">
    <name type="scientific">Desulfurispira natronophila</name>
    <dbReference type="NCBI Taxonomy" id="682562"/>
    <lineage>
        <taxon>Bacteria</taxon>
        <taxon>Pseudomonadati</taxon>
        <taxon>Chrysiogenota</taxon>
        <taxon>Chrysiogenia</taxon>
        <taxon>Chrysiogenales</taxon>
        <taxon>Chrysiogenaceae</taxon>
        <taxon>Desulfurispira</taxon>
    </lineage>
</organism>
<dbReference type="SUPFAM" id="SSF75217">
    <property type="entry name" value="alpha/beta knot"/>
    <property type="match status" value="1"/>
</dbReference>
<dbReference type="InterPro" id="IPR029026">
    <property type="entry name" value="tRNA_m1G_MTases_N"/>
</dbReference>
<sequence>MNISGVNSVVEALAGQVHVEKVFLCRKLPKVEQAAQDAQVPVKRLAKEKLDQLFGPNHQGVGAVISAVKLCHSSDILASANCIVLGDRIQDPGNLGAMVRSCAAFGADLILSEHQSSPVNETVVKASAGTIHQVRIARVANLAQILQQCKDNGFWTTALAGEGAPLHSLHLQGKVVLVVGNEGSGVKDILLRQADHVGAIPMVAGVESLNVSAALAIALYECRRQCGFQ</sequence>